<feature type="non-terminal residue" evidence="7">
    <location>
        <position position="324"/>
    </location>
</feature>
<feature type="transmembrane region" description="Helical" evidence="6">
    <location>
        <begin position="204"/>
        <end position="224"/>
    </location>
</feature>
<proteinExistence type="predicted"/>
<dbReference type="PANTHER" id="PTHR11785">
    <property type="entry name" value="AMINO ACID TRANSPORTER"/>
    <property type="match status" value="1"/>
</dbReference>
<feature type="transmembrane region" description="Helical" evidence="6">
    <location>
        <begin position="103"/>
        <end position="120"/>
    </location>
</feature>
<feature type="transmembrane region" description="Helical" evidence="6">
    <location>
        <begin position="77"/>
        <end position="97"/>
    </location>
</feature>
<dbReference type="EMBL" id="ML996104">
    <property type="protein sequence ID" value="KAF2739366.1"/>
    <property type="molecule type" value="Genomic_DNA"/>
</dbReference>
<dbReference type="InterPro" id="IPR002293">
    <property type="entry name" value="AA/rel_permease1"/>
</dbReference>
<feature type="compositionally biased region" description="Polar residues" evidence="5">
    <location>
        <begin position="21"/>
        <end position="39"/>
    </location>
</feature>
<name>A0A9P4V7B0_9PLEO</name>
<feature type="transmembrane region" description="Helical" evidence="6">
    <location>
        <begin position="129"/>
        <end position="153"/>
    </location>
</feature>
<dbReference type="AlphaFoldDB" id="A0A9P4V7B0"/>
<comment type="caution">
    <text evidence="7">The sequence shown here is derived from an EMBL/GenBank/DDBJ whole genome shotgun (WGS) entry which is preliminary data.</text>
</comment>
<evidence type="ECO:0008006" key="9">
    <source>
        <dbReference type="Google" id="ProtNLM"/>
    </source>
</evidence>
<dbReference type="GO" id="GO:0015179">
    <property type="term" value="F:L-amino acid transmembrane transporter activity"/>
    <property type="evidence" value="ECO:0007669"/>
    <property type="project" value="TreeGrafter"/>
</dbReference>
<evidence type="ECO:0000256" key="2">
    <source>
        <dbReference type="ARBA" id="ARBA00022692"/>
    </source>
</evidence>
<dbReference type="OrthoDB" id="5982228at2759"/>
<feature type="compositionally biased region" description="Basic and acidic residues" evidence="5">
    <location>
        <begin position="1"/>
        <end position="17"/>
    </location>
</feature>
<reference evidence="7" key="1">
    <citation type="journal article" date="2020" name="Stud. Mycol.">
        <title>101 Dothideomycetes genomes: a test case for predicting lifestyles and emergence of pathogens.</title>
        <authorList>
            <person name="Haridas S."/>
            <person name="Albert R."/>
            <person name="Binder M."/>
            <person name="Bloem J."/>
            <person name="Labutti K."/>
            <person name="Salamov A."/>
            <person name="Andreopoulos B."/>
            <person name="Baker S."/>
            <person name="Barry K."/>
            <person name="Bills G."/>
            <person name="Bluhm B."/>
            <person name="Cannon C."/>
            <person name="Castanera R."/>
            <person name="Culley D."/>
            <person name="Daum C."/>
            <person name="Ezra D."/>
            <person name="Gonzalez J."/>
            <person name="Henrissat B."/>
            <person name="Kuo A."/>
            <person name="Liang C."/>
            <person name="Lipzen A."/>
            <person name="Lutzoni F."/>
            <person name="Magnuson J."/>
            <person name="Mondo S."/>
            <person name="Nolan M."/>
            <person name="Ohm R."/>
            <person name="Pangilinan J."/>
            <person name="Park H.-J."/>
            <person name="Ramirez L."/>
            <person name="Alfaro M."/>
            <person name="Sun H."/>
            <person name="Tritt A."/>
            <person name="Yoshinaga Y."/>
            <person name="Zwiers L.-H."/>
            <person name="Turgeon B."/>
            <person name="Goodwin S."/>
            <person name="Spatafora J."/>
            <person name="Crous P."/>
            <person name="Grigoriev I."/>
        </authorList>
    </citation>
    <scope>NUCLEOTIDE SEQUENCE</scope>
    <source>
        <strain evidence="7">CBS 125425</strain>
    </source>
</reference>
<evidence type="ECO:0000313" key="7">
    <source>
        <dbReference type="EMBL" id="KAF2739366.1"/>
    </source>
</evidence>
<dbReference type="Pfam" id="PF13520">
    <property type="entry name" value="AA_permease_2"/>
    <property type="match status" value="1"/>
</dbReference>
<evidence type="ECO:0000256" key="1">
    <source>
        <dbReference type="ARBA" id="ARBA00004141"/>
    </source>
</evidence>
<keyword evidence="4 6" id="KW-0472">Membrane</keyword>
<dbReference type="GO" id="GO:0016020">
    <property type="term" value="C:membrane"/>
    <property type="evidence" value="ECO:0007669"/>
    <property type="project" value="UniProtKB-SubCell"/>
</dbReference>
<evidence type="ECO:0000313" key="8">
    <source>
        <dbReference type="Proteomes" id="UP000799444"/>
    </source>
</evidence>
<sequence length="324" mass="35280">MADSPRIDDAGSNETHELNTIGVNGSFRPNTHNGQSRQTDSNEQHYSDGDGASFHSNWTESTTVPLRRLGFVQCSALMINQMIGTGIFTLPGVVLLLTKSKPIAIALWAVGGIYSLLRLLDETFPTPDLLAAVIFSFFWILLGSTSGNCIVFASYALQIAHGDAAASTIDDRLLRFIAVVVQTTVCLLLYFLRKFCFVANNIFALFKIILLLVIAGAGFCASSWPSSGTSDFSAHEPGVDIIDQLSAMVYILYSYQGWEHTNYIAGEIKAPKKTLRNAAFFSVGLVTILYILVSSAFYTFATYHDITGPNLTMGTAALLGQRVF</sequence>
<evidence type="ECO:0000256" key="5">
    <source>
        <dbReference type="SAM" id="MobiDB-lite"/>
    </source>
</evidence>
<feature type="region of interest" description="Disordered" evidence="5">
    <location>
        <begin position="1"/>
        <end position="54"/>
    </location>
</feature>
<evidence type="ECO:0000256" key="6">
    <source>
        <dbReference type="SAM" id="Phobius"/>
    </source>
</evidence>
<dbReference type="Gene3D" id="1.20.1740.10">
    <property type="entry name" value="Amino acid/polyamine transporter I"/>
    <property type="match status" value="1"/>
</dbReference>
<evidence type="ECO:0000256" key="4">
    <source>
        <dbReference type="ARBA" id="ARBA00023136"/>
    </source>
</evidence>
<dbReference type="Proteomes" id="UP000799444">
    <property type="component" value="Unassembled WGS sequence"/>
</dbReference>
<keyword evidence="3 6" id="KW-1133">Transmembrane helix</keyword>
<keyword evidence="2 6" id="KW-0812">Transmembrane</keyword>
<comment type="subcellular location">
    <subcellularLocation>
        <location evidence="1">Membrane</location>
        <topology evidence="1">Multi-pass membrane protein</topology>
    </subcellularLocation>
</comment>
<accession>A0A9P4V7B0</accession>
<protein>
    <recommendedName>
        <fullName evidence="9">Amino acid transporter transmembrane domain-containing protein</fullName>
    </recommendedName>
</protein>
<dbReference type="PANTHER" id="PTHR11785:SF382">
    <property type="entry name" value="LOW-AFFINITY METHIONINE PERMEASE"/>
    <property type="match status" value="1"/>
</dbReference>
<organism evidence="7 8">
    <name type="scientific">Polyplosphaeria fusca</name>
    <dbReference type="NCBI Taxonomy" id="682080"/>
    <lineage>
        <taxon>Eukaryota</taxon>
        <taxon>Fungi</taxon>
        <taxon>Dikarya</taxon>
        <taxon>Ascomycota</taxon>
        <taxon>Pezizomycotina</taxon>
        <taxon>Dothideomycetes</taxon>
        <taxon>Pleosporomycetidae</taxon>
        <taxon>Pleosporales</taxon>
        <taxon>Tetraplosphaeriaceae</taxon>
        <taxon>Polyplosphaeria</taxon>
    </lineage>
</organism>
<keyword evidence="8" id="KW-1185">Reference proteome</keyword>
<gene>
    <name evidence="7" type="ORF">EJ04DRAFT_484118</name>
</gene>
<evidence type="ECO:0000256" key="3">
    <source>
        <dbReference type="ARBA" id="ARBA00022989"/>
    </source>
</evidence>
<dbReference type="InterPro" id="IPR050598">
    <property type="entry name" value="AminoAcid_Transporter"/>
</dbReference>
<feature type="transmembrane region" description="Helical" evidence="6">
    <location>
        <begin position="173"/>
        <end position="192"/>
    </location>
</feature>
<feature type="transmembrane region" description="Helical" evidence="6">
    <location>
        <begin position="279"/>
        <end position="301"/>
    </location>
</feature>